<dbReference type="EMBL" id="JACXVP010000001">
    <property type="protein sequence ID" value="KAG5630105.1"/>
    <property type="molecule type" value="Genomic_DNA"/>
</dbReference>
<evidence type="ECO:0000313" key="5">
    <source>
        <dbReference type="Proteomes" id="UP000824120"/>
    </source>
</evidence>
<sequence>MILDNTYKPIVTLLEKLRYPLMARMLAYREKAYKWSSNDVCPKIKDILHKNQTTAGEYIPRKSNQWNYEIIGATIHDSWAAKKDKILDYVDDCYKVKTYRRIYEHAIFPINGPQMWAKSTKIPPLPPKIVGKKKRGRKQKARRKEADEVGASRTKMKRKQQSLDCNTCNKPGHNKKNCKYNIVSQETTSGRQKLPVRRGHEEEG</sequence>
<evidence type="ECO:0000256" key="1">
    <source>
        <dbReference type="PROSITE-ProRule" id="PRU00047"/>
    </source>
</evidence>
<feature type="compositionally biased region" description="Basic residues" evidence="2">
    <location>
        <begin position="130"/>
        <end position="143"/>
    </location>
</feature>
<proteinExistence type="predicted"/>
<evidence type="ECO:0000256" key="2">
    <source>
        <dbReference type="SAM" id="MobiDB-lite"/>
    </source>
</evidence>
<dbReference type="OrthoDB" id="1939383at2759"/>
<keyword evidence="5" id="KW-1185">Reference proteome</keyword>
<feature type="compositionally biased region" description="Polar residues" evidence="2">
    <location>
        <begin position="182"/>
        <end position="191"/>
    </location>
</feature>
<dbReference type="GO" id="GO:0008270">
    <property type="term" value="F:zinc ion binding"/>
    <property type="evidence" value="ECO:0007669"/>
    <property type="project" value="UniProtKB-KW"/>
</dbReference>
<feature type="domain" description="CCHC-type" evidence="3">
    <location>
        <begin position="165"/>
        <end position="179"/>
    </location>
</feature>
<organism evidence="4 5">
    <name type="scientific">Solanum commersonii</name>
    <name type="common">Commerson's wild potato</name>
    <name type="synonym">Commerson's nightshade</name>
    <dbReference type="NCBI Taxonomy" id="4109"/>
    <lineage>
        <taxon>Eukaryota</taxon>
        <taxon>Viridiplantae</taxon>
        <taxon>Streptophyta</taxon>
        <taxon>Embryophyta</taxon>
        <taxon>Tracheophyta</taxon>
        <taxon>Spermatophyta</taxon>
        <taxon>Magnoliopsida</taxon>
        <taxon>eudicotyledons</taxon>
        <taxon>Gunneridae</taxon>
        <taxon>Pentapetalae</taxon>
        <taxon>asterids</taxon>
        <taxon>lamiids</taxon>
        <taxon>Solanales</taxon>
        <taxon>Solanaceae</taxon>
        <taxon>Solanoideae</taxon>
        <taxon>Solaneae</taxon>
        <taxon>Solanum</taxon>
    </lineage>
</organism>
<keyword evidence="1" id="KW-0863">Zinc-finger</keyword>
<accession>A0A9J6B083</accession>
<name>A0A9J6B083_SOLCO</name>
<dbReference type="GO" id="GO:0003676">
    <property type="term" value="F:nucleic acid binding"/>
    <property type="evidence" value="ECO:0007669"/>
    <property type="project" value="InterPro"/>
</dbReference>
<dbReference type="Proteomes" id="UP000824120">
    <property type="component" value="Chromosome 1"/>
</dbReference>
<reference evidence="4 5" key="1">
    <citation type="submission" date="2020-09" db="EMBL/GenBank/DDBJ databases">
        <title>De no assembly of potato wild relative species, Solanum commersonii.</title>
        <authorList>
            <person name="Cho K."/>
        </authorList>
    </citation>
    <scope>NUCLEOTIDE SEQUENCE [LARGE SCALE GENOMIC DNA]</scope>
    <source>
        <strain evidence="4">LZ3.2</strain>
        <tissue evidence="4">Leaf</tissue>
    </source>
</reference>
<dbReference type="PROSITE" id="PS50158">
    <property type="entry name" value="ZF_CCHC"/>
    <property type="match status" value="1"/>
</dbReference>
<feature type="region of interest" description="Disordered" evidence="2">
    <location>
        <begin position="119"/>
        <end position="204"/>
    </location>
</feature>
<comment type="caution">
    <text evidence="4">The sequence shown here is derived from an EMBL/GenBank/DDBJ whole genome shotgun (WGS) entry which is preliminary data.</text>
</comment>
<dbReference type="InterPro" id="IPR001878">
    <property type="entry name" value="Znf_CCHC"/>
</dbReference>
<evidence type="ECO:0000259" key="3">
    <source>
        <dbReference type="PROSITE" id="PS50158"/>
    </source>
</evidence>
<keyword evidence="1" id="KW-0862">Zinc</keyword>
<gene>
    <name evidence="4" type="ORF">H5410_001822</name>
</gene>
<protein>
    <recommendedName>
        <fullName evidence="3">CCHC-type domain-containing protein</fullName>
    </recommendedName>
</protein>
<dbReference type="AlphaFoldDB" id="A0A9J6B083"/>
<evidence type="ECO:0000313" key="4">
    <source>
        <dbReference type="EMBL" id="KAG5630105.1"/>
    </source>
</evidence>
<keyword evidence="1" id="KW-0479">Metal-binding</keyword>